<evidence type="ECO:0000256" key="4">
    <source>
        <dbReference type="ARBA" id="ARBA00023004"/>
    </source>
</evidence>
<evidence type="ECO:0000256" key="2">
    <source>
        <dbReference type="ARBA" id="ARBA00022723"/>
    </source>
</evidence>
<dbReference type="PANTHER" id="PTHR10543">
    <property type="entry name" value="BETA-CAROTENE DIOXYGENASE"/>
    <property type="match status" value="1"/>
</dbReference>
<comment type="cofactor">
    <cofactor evidence="5">
        <name>Fe(2+)</name>
        <dbReference type="ChEBI" id="CHEBI:29033"/>
    </cofactor>
    <text evidence="5">Binds 1 Fe(2+) ion per subunit.</text>
</comment>
<comment type="caution">
    <text evidence="8">The sequence shown here is derived from an EMBL/GenBank/DDBJ whole genome shotgun (WGS) entry which is preliminary data.</text>
</comment>
<feature type="region of interest" description="Disordered" evidence="6">
    <location>
        <begin position="38"/>
        <end position="83"/>
    </location>
</feature>
<keyword evidence="5" id="KW-0223">Dioxygenase</keyword>
<accession>A0ABV7E4Z8</accession>
<organism evidence="8 9">
    <name type="scientific">Alteraurantiacibacter palmitatis</name>
    <dbReference type="NCBI Taxonomy" id="2054628"/>
    <lineage>
        <taxon>Bacteria</taxon>
        <taxon>Pseudomonadati</taxon>
        <taxon>Pseudomonadota</taxon>
        <taxon>Alphaproteobacteria</taxon>
        <taxon>Sphingomonadales</taxon>
        <taxon>Erythrobacteraceae</taxon>
        <taxon>Alteraurantiacibacter</taxon>
    </lineage>
</organism>
<dbReference type="Proteomes" id="UP001595456">
    <property type="component" value="Unassembled WGS sequence"/>
</dbReference>
<evidence type="ECO:0000313" key="8">
    <source>
        <dbReference type="EMBL" id="MFC3097026.1"/>
    </source>
</evidence>
<dbReference type="Pfam" id="PF03055">
    <property type="entry name" value="RPE65"/>
    <property type="match status" value="1"/>
</dbReference>
<evidence type="ECO:0000313" key="9">
    <source>
        <dbReference type="Proteomes" id="UP001595456"/>
    </source>
</evidence>
<feature type="signal peptide" evidence="7">
    <location>
        <begin position="1"/>
        <end position="39"/>
    </location>
</feature>
<sequence length="536" mass="58627">MTDNGKGPRLDRRGFIGSAALGLSAGSAALIGMSGQALAQAGGAPHPTGPRPSGAPQVDFPDDPRAFGGGPASARNRTEMDQRDCEVEGDWPTDLDGAFYRVGPDPQYPKPDQWAGDIPFDGEGHVSMFRIKDGHVDYRTRYARNARFVAQAEARRSLFGMYRNPLTDDPSVAGLNRGTANTQLFLHHGKLLVFKEDSPPVVMDPLTLDTLDPEYTFGGKLESQTHTAHPKIDPATGGLIGFGYEATGFLSKDINVFEADRDGRIFWSVTVAAPYAGMMHDFCVTQDYIVLYLVNMVADENRIRAGGVHFSYDSTAPCYMGVMRRGGDGRDLKWLTGPNLFCTHVMGGWNEGTKITVDMDGGEGNQFPFFPSLHEPFDPVKGTGYIRRFTVDMASRTNDRYQAETIFPEVQGVLSRQDDRFHTLPYRWGFLQVTGPNGGWAVIDHRLGTSKVLSVPGYQLSEMTFVPRRHDAEEGDGYLIGLGSSMAEAGRSDLILFDLADTNGGPRARVKMPYRCVGQVHGFWADAKDIPGAIPA</sequence>
<evidence type="ECO:0000256" key="3">
    <source>
        <dbReference type="ARBA" id="ARBA00023002"/>
    </source>
</evidence>
<dbReference type="RefSeq" id="WP_336925945.1">
    <property type="nucleotide sequence ID" value="NZ_JBANRO010000005.1"/>
</dbReference>
<evidence type="ECO:0000256" key="7">
    <source>
        <dbReference type="SAM" id="SignalP"/>
    </source>
</evidence>
<name>A0ABV7E4Z8_9SPHN</name>
<evidence type="ECO:0000256" key="5">
    <source>
        <dbReference type="RuleBase" id="RU364048"/>
    </source>
</evidence>
<keyword evidence="3 5" id="KW-0560">Oxidoreductase</keyword>
<keyword evidence="9" id="KW-1185">Reference proteome</keyword>
<keyword evidence="4 5" id="KW-0408">Iron</keyword>
<dbReference type="InterPro" id="IPR004294">
    <property type="entry name" value="Carotenoid_Oase"/>
</dbReference>
<keyword evidence="7" id="KW-0732">Signal</keyword>
<dbReference type="PANTHER" id="PTHR10543:SF89">
    <property type="entry name" value="CAROTENOID 9,10(9',10')-CLEAVAGE DIOXYGENASE 1"/>
    <property type="match status" value="1"/>
</dbReference>
<proteinExistence type="inferred from homology"/>
<protein>
    <recommendedName>
        <fullName evidence="5">Dioxygenase</fullName>
        <ecNumber evidence="5">1.13.11.-</ecNumber>
    </recommendedName>
</protein>
<dbReference type="InterPro" id="IPR006311">
    <property type="entry name" value="TAT_signal"/>
</dbReference>
<dbReference type="EC" id="1.13.11.-" evidence="5"/>
<evidence type="ECO:0000256" key="1">
    <source>
        <dbReference type="ARBA" id="ARBA00006787"/>
    </source>
</evidence>
<dbReference type="PROSITE" id="PS51318">
    <property type="entry name" value="TAT"/>
    <property type="match status" value="1"/>
</dbReference>
<keyword evidence="2 5" id="KW-0479">Metal-binding</keyword>
<reference evidence="9" key="1">
    <citation type="journal article" date="2019" name="Int. J. Syst. Evol. Microbiol.">
        <title>The Global Catalogue of Microorganisms (GCM) 10K type strain sequencing project: providing services to taxonomists for standard genome sequencing and annotation.</title>
        <authorList>
            <consortium name="The Broad Institute Genomics Platform"/>
            <consortium name="The Broad Institute Genome Sequencing Center for Infectious Disease"/>
            <person name="Wu L."/>
            <person name="Ma J."/>
        </authorList>
    </citation>
    <scope>NUCLEOTIDE SEQUENCE [LARGE SCALE GENOMIC DNA]</scope>
    <source>
        <strain evidence="9">KCTC 52607</strain>
    </source>
</reference>
<dbReference type="EMBL" id="JBHRST010000004">
    <property type="protein sequence ID" value="MFC3097026.1"/>
    <property type="molecule type" value="Genomic_DNA"/>
</dbReference>
<feature type="chain" id="PRO_5046201733" description="Dioxygenase" evidence="7">
    <location>
        <begin position="40"/>
        <end position="536"/>
    </location>
</feature>
<gene>
    <name evidence="8" type="ORF">ACFODU_04345</name>
</gene>
<comment type="similarity">
    <text evidence="1 5">Belongs to the carotenoid oxygenase family.</text>
</comment>
<evidence type="ECO:0000256" key="6">
    <source>
        <dbReference type="SAM" id="MobiDB-lite"/>
    </source>
</evidence>